<keyword evidence="9" id="KW-1185">Reference proteome</keyword>
<keyword evidence="5 6" id="KW-0472">Membrane</keyword>
<dbReference type="PANTHER" id="PTHR43124">
    <property type="entry name" value="PURINE EFFLUX PUMP PBUE"/>
    <property type="match status" value="1"/>
</dbReference>
<dbReference type="Gene3D" id="1.20.1250.20">
    <property type="entry name" value="MFS general substrate transporter like domains"/>
    <property type="match status" value="2"/>
</dbReference>
<keyword evidence="4 6" id="KW-1133">Transmembrane helix</keyword>
<proteinExistence type="predicted"/>
<name>A0A544QLT8_9EURY</name>
<comment type="caution">
    <text evidence="8">The sequence shown here is derived from an EMBL/GenBank/DDBJ whole genome shotgun (WGS) entry which is preliminary data.</text>
</comment>
<dbReference type="Proteomes" id="UP000315385">
    <property type="component" value="Unassembled WGS sequence"/>
</dbReference>
<dbReference type="SUPFAM" id="SSF103473">
    <property type="entry name" value="MFS general substrate transporter"/>
    <property type="match status" value="1"/>
</dbReference>
<feature type="transmembrane region" description="Helical" evidence="6">
    <location>
        <begin position="329"/>
        <end position="347"/>
    </location>
</feature>
<evidence type="ECO:0000313" key="8">
    <source>
        <dbReference type="EMBL" id="TQQ79576.1"/>
    </source>
</evidence>
<protein>
    <submittedName>
        <fullName evidence="8">MFS transporter</fullName>
    </submittedName>
</protein>
<dbReference type="InterPro" id="IPR036259">
    <property type="entry name" value="MFS_trans_sf"/>
</dbReference>
<gene>
    <name evidence="8" type="ORF">EWF95_11225</name>
</gene>
<dbReference type="EMBL" id="SESI01000003">
    <property type="protein sequence ID" value="TQQ79576.1"/>
    <property type="molecule type" value="Genomic_DNA"/>
</dbReference>
<evidence type="ECO:0000256" key="1">
    <source>
        <dbReference type="ARBA" id="ARBA00004651"/>
    </source>
</evidence>
<organism evidence="8 9">
    <name type="scientific">Halonotius roseus</name>
    <dbReference type="NCBI Taxonomy" id="2511997"/>
    <lineage>
        <taxon>Archaea</taxon>
        <taxon>Methanobacteriati</taxon>
        <taxon>Methanobacteriota</taxon>
        <taxon>Stenosarchaea group</taxon>
        <taxon>Halobacteria</taxon>
        <taxon>Halobacteriales</taxon>
        <taxon>Haloferacaceae</taxon>
        <taxon>Halonotius</taxon>
    </lineage>
</organism>
<evidence type="ECO:0000256" key="5">
    <source>
        <dbReference type="ARBA" id="ARBA00023136"/>
    </source>
</evidence>
<evidence type="ECO:0000256" key="4">
    <source>
        <dbReference type="ARBA" id="ARBA00022989"/>
    </source>
</evidence>
<dbReference type="AlphaFoldDB" id="A0A544QLT8"/>
<feature type="transmembrane region" description="Helical" evidence="6">
    <location>
        <begin position="43"/>
        <end position="64"/>
    </location>
</feature>
<feature type="transmembrane region" description="Helical" evidence="6">
    <location>
        <begin position="12"/>
        <end position="31"/>
    </location>
</feature>
<dbReference type="OrthoDB" id="29061at2157"/>
<dbReference type="RefSeq" id="WP_142444164.1">
    <property type="nucleotide sequence ID" value="NZ_SESI01000003.1"/>
</dbReference>
<dbReference type="InterPro" id="IPR011701">
    <property type="entry name" value="MFS"/>
</dbReference>
<feature type="transmembrane region" description="Helical" evidence="6">
    <location>
        <begin position="374"/>
        <end position="392"/>
    </location>
</feature>
<feature type="transmembrane region" description="Helical" evidence="6">
    <location>
        <begin position="286"/>
        <end position="317"/>
    </location>
</feature>
<dbReference type="InterPro" id="IPR020846">
    <property type="entry name" value="MFS_dom"/>
</dbReference>
<feature type="transmembrane region" description="Helical" evidence="6">
    <location>
        <begin position="256"/>
        <end position="274"/>
    </location>
</feature>
<evidence type="ECO:0000259" key="7">
    <source>
        <dbReference type="PROSITE" id="PS50850"/>
    </source>
</evidence>
<comment type="subcellular location">
    <subcellularLocation>
        <location evidence="1">Cell membrane</location>
        <topology evidence="1">Multi-pass membrane protein</topology>
    </subcellularLocation>
</comment>
<feature type="transmembrane region" description="Helical" evidence="6">
    <location>
        <begin position="220"/>
        <end position="244"/>
    </location>
</feature>
<reference evidence="8 9" key="1">
    <citation type="submission" date="2019-02" db="EMBL/GenBank/DDBJ databases">
        <title>Halonotius sp. a new haloqrchaeon isolated from saline water.</title>
        <authorList>
            <person name="Duran-Viseras A."/>
            <person name="Sanchez-Porro C."/>
            <person name="Ventosa A."/>
        </authorList>
    </citation>
    <scope>NUCLEOTIDE SEQUENCE [LARGE SCALE GENOMIC DNA]</scope>
    <source>
        <strain evidence="8 9">F9-27</strain>
    </source>
</reference>
<keyword evidence="2" id="KW-1003">Cell membrane</keyword>
<keyword evidence="3 6" id="KW-0812">Transmembrane</keyword>
<feature type="transmembrane region" description="Helical" evidence="6">
    <location>
        <begin position="85"/>
        <end position="115"/>
    </location>
</feature>
<evidence type="ECO:0000256" key="2">
    <source>
        <dbReference type="ARBA" id="ARBA00022475"/>
    </source>
</evidence>
<dbReference type="PROSITE" id="PS50850">
    <property type="entry name" value="MFS"/>
    <property type="match status" value="1"/>
</dbReference>
<evidence type="ECO:0000256" key="6">
    <source>
        <dbReference type="SAM" id="Phobius"/>
    </source>
</evidence>
<dbReference type="InterPro" id="IPR050189">
    <property type="entry name" value="MFS_Efflux_Transporters"/>
</dbReference>
<feature type="transmembrane region" description="Helical" evidence="6">
    <location>
        <begin position="167"/>
        <end position="187"/>
    </location>
</feature>
<dbReference type="PANTHER" id="PTHR43124:SF3">
    <property type="entry name" value="CHLORAMPHENICOL EFFLUX PUMP RV0191"/>
    <property type="match status" value="1"/>
</dbReference>
<evidence type="ECO:0000256" key="3">
    <source>
        <dbReference type="ARBA" id="ARBA00022692"/>
    </source>
</evidence>
<feature type="domain" description="Major facilitator superfamily (MFS) profile" evidence="7">
    <location>
        <begin position="14"/>
        <end position="395"/>
    </location>
</feature>
<feature type="transmembrane region" description="Helical" evidence="6">
    <location>
        <begin position="135"/>
        <end position="155"/>
    </location>
</feature>
<sequence>MALRGLRGDGRGWTLLAIASGWVFVLGGRFLVPAVLPQVKNTFAVSDVGAGVAITIIWATYGLMQTPAGLLVDRIGERKLLAGSAVLTATSVVVIGAAPAFAAFIVGCAGFGLATGLYGPARGTALSRAFPDHDGAAIGATLAAGSVGSAVLPLAAGSLVGEISWRLLVGGLAVPLVALGVVIWATVPSFDNGDGATPDDGTSTKLPVGDVLAAIRTRQVAVALTALTLMTFVFQGVSAFYVTYLTSVSDFAQSTAAAMFSLVFVGGAVAQVAAGGLADAVGDRPVLVAVSAATIPVLVAIPMLDSVIGVAAASLLLGIRLGVPAVSNAYIIAILPESVTGAAWGVLRTTSFMLAATGSTVVGVMADNDLFDEAFFLLAGLTALGTLLYTRLPDR</sequence>
<accession>A0A544QLT8</accession>
<dbReference type="GO" id="GO:0005886">
    <property type="term" value="C:plasma membrane"/>
    <property type="evidence" value="ECO:0007669"/>
    <property type="project" value="UniProtKB-SubCell"/>
</dbReference>
<dbReference type="GO" id="GO:0022857">
    <property type="term" value="F:transmembrane transporter activity"/>
    <property type="evidence" value="ECO:0007669"/>
    <property type="project" value="InterPro"/>
</dbReference>
<dbReference type="Pfam" id="PF07690">
    <property type="entry name" value="MFS_1"/>
    <property type="match status" value="1"/>
</dbReference>
<evidence type="ECO:0000313" key="9">
    <source>
        <dbReference type="Proteomes" id="UP000315385"/>
    </source>
</evidence>